<dbReference type="SMART" id="SM00212">
    <property type="entry name" value="UBCc"/>
    <property type="match status" value="1"/>
</dbReference>
<dbReference type="AlphaFoldDB" id="A0AAD3D6P6"/>
<proteinExistence type="predicted"/>
<evidence type="ECO:0000313" key="4">
    <source>
        <dbReference type="Proteomes" id="UP001054902"/>
    </source>
</evidence>
<dbReference type="InterPro" id="IPR010393">
    <property type="entry name" value="DUF991_YecM-like"/>
</dbReference>
<feature type="domain" description="UBC core" evidence="2">
    <location>
        <begin position="5"/>
        <end position="169"/>
    </location>
</feature>
<evidence type="ECO:0000259" key="2">
    <source>
        <dbReference type="PROSITE" id="PS50127"/>
    </source>
</evidence>
<dbReference type="PANTHER" id="PTHR37519:SF1">
    <property type="entry name" value="DIHYDROXYBIPHENYL DIOXYGENASE DOMAIN-CONTAINING PROTEIN"/>
    <property type="match status" value="1"/>
</dbReference>
<feature type="compositionally biased region" description="Basic and acidic residues" evidence="1">
    <location>
        <begin position="200"/>
        <end position="217"/>
    </location>
</feature>
<protein>
    <recommendedName>
        <fullName evidence="2">UBC core domain-containing protein</fullName>
    </recommendedName>
</protein>
<dbReference type="Gene3D" id="3.10.110.10">
    <property type="entry name" value="Ubiquitin Conjugating Enzyme"/>
    <property type="match status" value="1"/>
</dbReference>
<dbReference type="InterPro" id="IPR016135">
    <property type="entry name" value="UBQ-conjugating_enzyme/RWD"/>
</dbReference>
<evidence type="ECO:0000313" key="3">
    <source>
        <dbReference type="EMBL" id="GFH57696.1"/>
    </source>
</evidence>
<dbReference type="Pfam" id="PF06185">
    <property type="entry name" value="YecM"/>
    <property type="match status" value="1"/>
</dbReference>
<name>A0AAD3D6P6_9STRA</name>
<feature type="compositionally biased region" description="Basic residues" evidence="1">
    <location>
        <begin position="229"/>
        <end position="238"/>
    </location>
</feature>
<sequence>MAQAVAIRRLKSEYANLLKNKEPGLFVKPLETNFLHAHFILYGSIFYDTPYEGGVYHGVLKFPSNYPMKPPTVILRTPSGRFEQDKKICFSMSDFHPELWNPMWNIRSILVGLVSFMNSEEITTGGVRATDAHRIMCAKSSLKFCIEKDTLAMELFREELQNLLEQRCQGSEWPPERPKEEEVEKPQMEEKTRRRRIRDRLKDKEEQEKTNEIKEEEQQSNEGSGKNAARNKKKREKEKRKKFANKFFATLEDQVPTFLQRIESHLLKQSLDVSSFYADHVCWRTESMEEYLEIVNALKNSVDNCALLIESEVGGRSIANFKLKKPIVYNSRLVSVIEIPAPKEGRNYKSGLEHVEYVIGNAPSPVNSEVHKDQLQKFMENYTQIRWNTKADDKEINPDVSTKIEIEDFGECSVKFHLVALEEVIEFELRQELEN</sequence>
<dbReference type="PROSITE" id="PS50127">
    <property type="entry name" value="UBC_2"/>
    <property type="match status" value="1"/>
</dbReference>
<dbReference type="SUPFAM" id="SSF54593">
    <property type="entry name" value="Glyoxalase/Bleomycin resistance protein/Dihydroxybiphenyl dioxygenase"/>
    <property type="match status" value="1"/>
</dbReference>
<dbReference type="Proteomes" id="UP001054902">
    <property type="component" value="Unassembled WGS sequence"/>
</dbReference>
<accession>A0AAD3D6P6</accession>
<feature type="compositionally biased region" description="Basic and acidic residues" evidence="1">
    <location>
        <begin position="174"/>
        <end position="192"/>
    </location>
</feature>
<comment type="caution">
    <text evidence="3">The sequence shown here is derived from an EMBL/GenBank/DDBJ whole genome shotgun (WGS) entry which is preliminary data.</text>
</comment>
<organism evidence="3 4">
    <name type="scientific">Chaetoceros tenuissimus</name>
    <dbReference type="NCBI Taxonomy" id="426638"/>
    <lineage>
        <taxon>Eukaryota</taxon>
        <taxon>Sar</taxon>
        <taxon>Stramenopiles</taxon>
        <taxon>Ochrophyta</taxon>
        <taxon>Bacillariophyta</taxon>
        <taxon>Coscinodiscophyceae</taxon>
        <taxon>Chaetocerotophycidae</taxon>
        <taxon>Chaetocerotales</taxon>
        <taxon>Chaetocerotaceae</taxon>
        <taxon>Chaetoceros</taxon>
    </lineage>
</organism>
<dbReference type="CDD" id="cd23799">
    <property type="entry name" value="UBCc_UBE2J"/>
    <property type="match status" value="1"/>
</dbReference>
<dbReference type="EMBL" id="BLLK01000058">
    <property type="protein sequence ID" value="GFH57696.1"/>
    <property type="molecule type" value="Genomic_DNA"/>
</dbReference>
<dbReference type="Gene3D" id="3.10.180.10">
    <property type="entry name" value="2,3-Dihydroxybiphenyl 1,2-Dioxygenase, domain 1"/>
    <property type="match status" value="1"/>
</dbReference>
<dbReference type="Pfam" id="PF00179">
    <property type="entry name" value="UQ_con"/>
    <property type="match status" value="1"/>
</dbReference>
<keyword evidence="4" id="KW-1185">Reference proteome</keyword>
<dbReference type="SUPFAM" id="SSF54495">
    <property type="entry name" value="UBC-like"/>
    <property type="match status" value="1"/>
</dbReference>
<dbReference type="PANTHER" id="PTHR37519">
    <property type="match status" value="1"/>
</dbReference>
<evidence type="ECO:0000256" key="1">
    <source>
        <dbReference type="SAM" id="MobiDB-lite"/>
    </source>
</evidence>
<gene>
    <name evidence="3" type="ORF">CTEN210_14172</name>
</gene>
<reference evidence="3 4" key="1">
    <citation type="journal article" date="2021" name="Sci. Rep.">
        <title>The genome of the diatom Chaetoceros tenuissimus carries an ancient integrated fragment of an extant virus.</title>
        <authorList>
            <person name="Hongo Y."/>
            <person name="Kimura K."/>
            <person name="Takaki Y."/>
            <person name="Yoshida Y."/>
            <person name="Baba S."/>
            <person name="Kobayashi G."/>
            <person name="Nagasaki K."/>
            <person name="Hano T."/>
            <person name="Tomaru Y."/>
        </authorList>
    </citation>
    <scope>NUCLEOTIDE SEQUENCE [LARGE SCALE GENOMIC DNA]</scope>
    <source>
        <strain evidence="3 4">NIES-3715</strain>
    </source>
</reference>
<dbReference type="InterPro" id="IPR000608">
    <property type="entry name" value="UBC"/>
</dbReference>
<feature type="region of interest" description="Disordered" evidence="1">
    <location>
        <begin position="168"/>
        <end position="238"/>
    </location>
</feature>
<dbReference type="InterPro" id="IPR029068">
    <property type="entry name" value="Glyas_Bleomycin-R_OHBP_Dase"/>
</dbReference>